<protein>
    <submittedName>
        <fullName evidence="1">Uncharacterized protein</fullName>
    </submittedName>
</protein>
<dbReference type="Proteomes" id="UP001210720">
    <property type="component" value="Unassembled WGS sequence"/>
</dbReference>
<dbReference type="EMBL" id="JAQIOY010000002">
    <property type="protein sequence ID" value="MDA7424524.1"/>
    <property type="molecule type" value="Genomic_DNA"/>
</dbReference>
<comment type="caution">
    <text evidence="1">The sequence shown here is derived from an EMBL/GenBank/DDBJ whole genome shotgun (WGS) entry which is preliminary data.</text>
</comment>
<name>A0ABT4XRF2_9RHOB</name>
<evidence type="ECO:0000313" key="2">
    <source>
        <dbReference type="Proteomes" id="UP001210720"/>
    </source>
</evidence>
<keyword evidence="2" id="KW-1185">Reference proteome</keyword>
<proteinExistence type="predicted"/>
<sequence>MKNRTIKPWLIAQLAVLTLLAVYGVSAGADAVQACDLSTLTDDSLLCDL</sequence>
<evidence type="ECO:0000313" key="1">
    <source>
        <dbReference type="EMBL" id="MDA7424524.1"/>
    </source>
</evidence>
<gene>
    <name evidence="1" type="ORF">PFY00_07300</name>
</gene>
<organism evidence="1 2">
    <name type="scientific">Thalassococcus lentus</name>
    <dbReference type="NCBI Taxonomy" id="1210524"/>
    <lineage>
        <taxon>Bacteria</taxon>
        <taxon>Pseudomonadati</taxon>
        <taxon>Pseudomonadota</taxon>
        <taxon>Alphaproteobacteria</taxon>
        <taxon>Rhodobacterales</taxon>
        <taxon>Roseobacteraceae</taxon>
        <taxon>Thalassococcus</taxon>
    </lineage>
</organism>
<accession>A0ABT4XRF2</accession>
<dbReference type="RefSeq" id="WP_271431877.1">
    <property type="nucleotide sequence ID" value="NZ_JAQIOY010000002.1"/>
</dbReference>
<reference evidence="1 2" key="1">
    <citation type="submission" date="2023-01" db="EMBL/GenBank/DDBJ databases">
        <title>Thalassococcus onchidii sp. nov., isolated from a marine invertebrate from the South China Sea.</title>
        <authorList>
            <person name="Xu S."/>
            <person name="Liu Z."/>
            <person name="Xu Y."/>
        </authorList>
    </citation>
    <scope>NUCLEOTIDE SEQUENCE [LARGE SCALE GENOMIC DNA]</scope>
    <source>
        <strain evidence="1 2">KCTC 32084</strain>
    </source>
</reference>